<feature type="compositionally biased region" description="Basic residues" evidence="1">
    <location>
        <begin position="183"/>
        <end position="204"/>
    </location>
</feature>
<feature type="compositionally biased region" description="Basic and acidic residues" evidence="1">
    <location>
        <begin position="170"/>
        <end position="182"/>
    </location>
</feature>
<dbReference type="PANTHER" id="PTHR36694">
    <property type="entry name" value="PASIFLORA 1, ISOFORM A-RELATED"/>
    <property type="match status" value="1"/>
</dbReference>
<keyword evidence="2" id="KW-1133">Transmembrane helix</keyword>
<dbReference type="InterPro" id="IPR031720">
    <property type="entry name" value="DUF4728"/>
</dbReference>
<feature type="transmembrane region" description="Helical" evidence="2">
    <location>
        <begin position="60"/>
        <end position="81"/>
    </location>
</feature>
<gene>
    <name evidence="3" type="primary">Dmoj\GI25631</name>
    <name evidence="3" type="ORF">Dmoj_GI25631</name>
</gene>
<feature type="region of interest" description="Disordered" evidence="1">
    <location>
        <begin position="160"/>
        <end position="204"/>
    </location>
</feature>
<feature type="transmembrane region" description="Helical" evidence="2">
    <location>
        <begin position="28"/>
        <end position="48"/>
    </location>
</feature>
<keyword evidence="2" id="KW-0812">Transmembrane</keyword>
<sequence>MAVDKNKKKTTTKANINSRLTHFLQSSLWQICLLIALCDLGHALFFVVNATISLLTRFNIYSTLALMGTVFWVLVVVLLIVGLTMRRPLLVKIWLIFSIIGFIVDIGFSIWGIVSSVTVDVDHLKEFSIIFVGVFIESICIYLVYRYYLSMDPCRLVDEPERGKKRTTKKNRDDRACKDSQRKPKAHEKRTVKKKPEKKKPTKK</sequence>
<evidence type="ECO:0000313" key="3">
    <source>
        <dbReference type="EMBL" id="KRG06673.1"/>
    </source>
</evidence>
<accession>A0A0Q9XQ72</accession>
<dbReference type="AlphaFoldDB" id="A0A0Q9XQ72"/>
<dbReference type="KEGG" id="dmo:Dmoj_GI25631"/>
<feature type="transmembrane region" description="Helical" evidence="2">
    <location>
        <begin position="126"/>
        <end position="145"/>
    </location>
</feature>
<organism evidence="3 4">
    <name type="scientific">Drosophila mojavensis</name>
    <name type="common">Fruit fly</name>
    <dbReference type="NCBI Taxonomy" id="7230"/>
    <lineage>
        <taxon>Eukaryota</taxon>
        <taxon>Metazoa</taxon>
        <taxon>Ecdysozoa</taxon>
        <taxon>Arthropoda</taxon>
        <taxon>Hexapoda</taxon>
        <taxon>Insecta</taxon>
        <taxon>Pterygota</taxon>
        <taxon>Neoptera</taxon>
        <taxon>Endopterygota</taxon>
        <taxon>Diptera</taxon>
        <taxon>Brachycera</taxon>
        <taxon>Muscomorpha</taxon>
        <taxon>Ephydroidea</taxon>
        <taxon>Drosophilidae</taxon>
        <taxon>Drosophila</taxon>
    </lineage>
</organism>
<name>A0A0Q9XQ72_DROMO</name>
<evidence type="ECO:0000313" key="4">
    <source>
        <dbReference type="Proteomes" id="UP000009192"/>
    </source>
</evidence>
<evidence type="ECO:0008006" key="5">
    <source>
        <dbReference type="Google" id="ProtNLM"/>
    </source>
</evidence>
<dbReference type="InParanoid" id="A0A0Q9XQ72"/>
<dbReference type="PANTHER" id="PTHR36694:SF11">
    <property type="entry name" value="LP21121P-RELATED"/>
    <property type="match status" value="1"/>
</dbReference>
<evidence type="ECO:0000256" key="1">
    <source>
        <dbReference type="SAM" id="MobiDB-lite"/>
    </source>
</evidence>
<keyword evidence="2" id="KW-0472">Membrane</keyword>
<evidence type="ECO:0000256" key="2">
    <source>
        <dbReference type="SAM" id="Phobius"/>
    </source>
</evidence>
<dbReference type="Proteomes" id="UP000009192">
    <property type="component" value="Unassembled WGS sequence"/>
</dbReference>
<dbReference type="OrthoDB" id="7868364at2759"/>
<feature type="transmembrane region" description="Helical" evidence="2">
    <location>
        <begin position="93"/>
        <end position="114"/>
    </location>
</feature>
<reference evidence="3 4" key="1">
    <citation type="journal article" date="2007" name="Nature">
        <title>Evolution of genes and genomes on the Drosophila phylogeny.</title>
        <authorList>
            <consortium name="Drosophila 12 Genomes Consortium"/>
            <person name="Clark A.G."/>
            <person name="Eisen M.B."/>
            <person name="Smith D.R."/>
            <person name="Bergman C.M."/>
            <person name="Oliver B."/>
            <person name="Markow T.A."/>
            <person name="Kaufman T.C."/>
            <person name="Kellis M."/>
            <person name="Gelbart W."/>
            <person name="Iyer V.N."/>
            <person name="Pollard D.A."/>
            <person name="Sackton T.B."/>
            <person name="Larracuente A.M."/>
            <person name="Singh N.D."/>
            <person name="Abad J.P."/>
            <person name="Abt D.N."/>
            <person name="Adryan B."/>
            <person name="Aguade M."/>
            <person name="Akashi H."/>
            <person name="Anderson W.W."/>
            <person name="Aquadro C.F."/>
            <person name="Ardell D.H."/>
            <person name="Arguello R."/>
            <person name="Artieri C.G."/>
            <person name="Barbash D.A."/>
            <person name="Barker D."/>
            <person name="Barsanti P."/>
            <person name="Batterham P."/>
            <person name="Batzoglou S."/>
            <person name="Begun D."/>
            <person name="Bhutkar A."/>
            <person name="Blanco E."/>
            <person name="Bosak S.A."/>
            <person name="Bradley R.K."/>
            <person name="Brand A.D."/>
            <person name="Brent M.R."/>
            <person name="Brooks A.N."/>
            <person name="Brown R.H."/>
            <person name="Butlin R.K."/>
            <person name="Caggese C."/>
            <person name="Calvi B.R."/>
            <person name="Bernardo de Carvalho A."/>
            <person name="Caspi A."/>
            <person name="Castrezana S."/>
            <person name="Celniker S.E."/>
            <person name="Chang J.L."/>
            <person name="Chapple C."/>
            <person name="Chatterji S."/>
            <person name="Chinwalla A."/>
            <person name="Civetta A."/>
            <person name="Clifton S.W."/>
            <person name="Comeron J.M."/>
            <person name="Costello J.C."/>
            <person name="Coyne J.A."/>
            <person name="Daub J."/>
            <person name="David R.G."/>
            <person name="Delcher A.L."/>
            <person name="Delehaunty K."/>
            <person name="Do C.B."/>
            <person name="Ebling H."/>
            <person name="Edwards K."/>
            <person name="Eickbush T."/>
            <person name="Evans J.D."/>
            <person name="Filipski A."/>
            <person name="Findeiss S."/>
            <person name="Freyhult E."/>
            <person name="Fulton L."/>
            <person name="Fulton R."/>
            <person name="Garcia A.C."/>
            <person name="Gardiner A."/>
            <person name="Garfield D.A."/>
            <person name="Garvin B.E."/>
            <person name="Gibson G."/>
            <person name="Gilbert D."/>
            <person name="Gnerre S."/>
            <person name="Godfrey J."/>
            <person name="Good R."/>
            <person name="Gotea V."/>
            <person name="Gravely B."/>
            <person name="Greenberg A.J."/>
            <person name="Griffiths-Jones S."/>
            <person name="Gross S."/>
            <person name="Guigo R."/>
            <person name="Gustafson E.A."/>
            <person name="Haerty W."/>
            <person name="Hahn M.W."/>
            <person name="Halligan D.L."/>
            <person name="Halpern A.L."/>
            <person name="Halter G.M."/>
            <person name="Han M.V."/>
            <person name="Heger A."/>
            <person name="Hillier L."/>
            <person name="Hinrichs A.S."/>
            <person name="Holmes I."/>
            <person name="Hoskins R.A."/>
            <person name="Hubisz M.J."/>
            <person name="Hultmark D."/>
            <person name="Huntley M.A."/>
            <person name="Jaffe D.B."/>
            <person name="Jagadeeshan S."/>
            <person name="Jeck W.R."/>
            <person name="Johnson J."/>
            <person name="Jones C.D."/>
            <person name="Jordan W.C."/>
            <person name="Karpen G.H."/>
            <person name="Kataoka E."/>
            <person name="Keightley P.D."/>
            <person name="Kheradpour P."/>
            <person name="Kirkness E.F."/>
            <person name="Koerich L.B."/>
            <person name="Kristiansen K."/>
            <person name="Kudrna D."/>
            <person name="Kulathinal R.J."/>
            <person name="Kumar S."/>
            <person name="Kwok R."/>
            <person name="Lander E."/>
            <person name="Langley C.H."/>
            <person name="Lapoint R."/>
            <person name="Lazzaro B.P."/>
            <person name="Lee S.J."/>
            <person name="Levesque L."/>
            <person name="Li R."/>
            <person name="Lin C.F."/>
            <person name="Lin M.F."/>
            <person name="Lindblad-Toh K."/>
            <person name="Llopart A."/>
            <person name="Long M."/>
            <person name="Low L."/>
            <person name="Lozovsky E."/>
            <person name="Lu J."/>
            <person name="Luo M."/>
            <person name="Machado C.A."/>
            <person name="Makalowski W."/>
            <person name="Marzo M."/>
            <person name="Matsuda M."/>
            <person name="Matzkin L."/>
            <person name="McAllister B."/>
            <person name="McBride C.S."/>
            <person name="McKernan B."/>
            <person name="McKernan K."/>
            <person name="Mendez-Lago M."/>
            <person name="Minx P."/>
            <person name="Mollenhauer M.U."/>
            <person name="Montooth K."/>
            <person name="Mount S.M."/>
            <person name="Mu X."/>
            <person name="Myers E."/>
            <person name="Negre B."/>
            <person name="Newfeld S."/>
            <person name="Nielsen R."/>
            <person name="Noor M.A."/>
            <person name="O'Grady P."/>
            <person name="Pachter L."/>
            <person name="Papaceit M."/>
            <person name="Parisi M.J."/>
            <person name="Parisi M."/>
            <person name="Parts L."/>
            <person name="Pedersen J.S."/>
            <person name="Pesole G."/>
            <person name="Phillippy A.M."/>
            <person name="Ponting C.P."/>
            <person name="Pop M."/>
            <person name="Porcelli D."/>
            <person name="Powell J.R."/>
            <person name="Prohaska S."/>
            <person name="Pruitt K."/>
            <person name="Puig M."/>
            <person name="Quesneville H."/>
            <person name="Ram K.R."/>
            <person name="Rand D."/>
            <person name="Rasmussen M.D."/>
            <person name="Reed L.K."/>
            <person name="Reenan R."/>
            <person name="Reily A."/>
            <person name="Remington K.A."/>
            <person name="Rieger T.T."/>
            <person name="Ritchie M.G."/>
            <person name="Robin C."/>
            <person name="Rogers Y.H."/>
            <person name="Rohde C."/>
            <person name="Rozas J."/>
            <person name="Rubenfield M.J."/>
            <person name="Ruiz A."/>
            <person name="Russo S."/>
            <person name="Salzberg S.L."/>
            <person name="Sanchez-Gracia A."/>
            <person name="Saranga D.J."/>
            <person name="Sato H."/>
            <person name="Schaeffer S.W."/>
            <person name="Schatz M.C."/>
            <person name="Schlenke T."/>
            <person name="Schwartz R."/>
            <person name="Segarra C."/>
            <person name="Singh R.S."/>
            <person name="Sirot L."/>
            <person name="Sirota M."/>
            <person name="Sisneros N.B."/>
            <person name="Smith C.D."/>
            <person name="Smith T.F."/>
            <person name="Spieth J."/>
            <person name="Stage D.E."/>
            <person name="Stark A."/>
            <person name="Stephan W."/>
            <person name="Strausberg R.L."/>
            <person name="Strempel S."/>
            <person name="Sturgill D."/>
            <person name="Sutton G."/>
            <person name="Sutton G.G."/>
            <person name="Tao W."/>
            <person name="Teichmann S."/>
            <person name="Tobari Y.N."/>
            <person name="Tomimura Y."/>
            <person name="Tsolas J.M."/>
            <person name="Valente V.L."/>
            <person name="Venter E."/>
            <person name="Venter J.C."/>
            <person name="Vicario S."/>
            <person name="Vieira F.G."/>
            <person name="Vilella A.J."/>
            <person name="Villasante A."/>
            <person name="Walenz B."/>
            <person name="Wang J."/>
            <person name="Wasserman M."/>
            <person name="Watts T."/>
            <person name="Wilson D."/>
            <person name="Wilson R.K."/>
            <person name="Wing R.A."/>
            <person name="Wolfner M.F."/>
            <person name="Wong A."/>
            <person name="Wong G.K."/>
            <person name="Wu C.I."/>
            <person name="Wu G."/>
            <person name="Yamamoto D."/>
            <person name="Yang H.P."/>
            <person name="Yang S.P."/>
            <person name="Yorke J.A."/>
            <person name="Yoshida K."/>
            <person name="Zdobnov E."/>
            <person name="Zhang P."/>
            <person name="Zhang Y."/>
            <person name="Zimin A.V."/>
            <person name="Baldwin J."/>
            <person name="Abdouelleil A."/>
            <person name="Abdulkadir J."/>
            <person name="Abebe A."/>
            <person name="Abera B."/>
            <person name="Abreu J."/>
            <person name="Acer S.C."/>
            <person name="Aftuck L."/>
            <person name="Alexander A."/>
            <person name="An P."/>
            <person name="Anderson E."/>
            <person name="Anderson S."/>
            <person name="Arachi H."/>
            <person name="Azer M."/>
            <person name="Bachantsang P."/>
            <person name="Barry A."/>
            <person name="Bayul T."/>
            <person name="Berlin A."/>
            <person name="Bessette D."/>
            <person name="Bloom T."/>
            <person name="Blye J."/>
            <person name="Boguslavskiy L."/>
            <person name="Bonnet C."/>
            <person name="Boukhgalter B."/>
            <person name="Bourzgui I."/>
            <person name="Brown A."/>
            <person name="Cahill P."/>
            <person name="Channer S."/>
            <person name="Cheshatsang Y."/>
            <person name="Chuda L."/>
            <person name="Citroen M."/>
            <person name="Collymore A."/>
            <person name="Cooke P."/>
            <person name="Costello M."/>
            <person name="D'Aco K."/>
            <person name="Daza R."/>
            <person name="De Haan G."/>
            <person name="DeGray S."/>
            <person name="DeMaso C."/>
            <person name="Dhargay N."/>
            <person name="Dooley K."/>
            <person name="Dooley E."/>
            <person name="Doricent M."/>
            <person name="Dorje P."/>
            <person name="Dorjee K."/>
            <person name="Dupes A."/>
            <person name="Elong R."/>
            <person name="Falk J."/>
            <person name="Farina A."/>
            <person name="Faro S."/>
            <person name="Ferguson D."/>
            <person name="Fisher S."/>
            <person name="Foley C.D."/>
            <person name="Franke A."/>
            <person name="Friedrich D."/>
            <person name="Gadbois L."/>
            <person name="Gearin G."/>
            <person name="Gearin C.R."/>
            <person name="Giannoukos G."/>
            <person name="Goode T."/>
            <person name="Graham J."/>
            <person name="Grandbois E."/>
            <person name="Grewal S."/>
            <person name="Gyaltsen K."/>
            <person name="Hafez N."/>
            <person name="Hagos B."/>
            <person name="Hall J."/>
            <person name="Henson C."/>
            <person name="Hollinger A."/>
            <person name="Honan T."/>
            <person name="Huard M.D."/>
            <person name="Hughes L."/>
            <person name="Hurhula B."/>
            <person name="Husby M.E."/>
            <person name="Kamat A."/>
            <person name="Kanga B."/>
            <person name="Kashin S."/>
            <person name="Khazanovich D."/>
            <person name="Kisner P."/>
            <person name="Lance K."/>
            <person name="Lara M."/>
            <person name="Lee W."/>
            <person name="Lennon N."/>
            <person name="Letendre F."/>
            <person name="LeVine R."/>
            <person name="Lipovsky A."/>
            <person name="Liu X."/>
            <person name="Liu J."/>
            <person name="Liu S."/>
            <person name="Lokyitsang T."/>
            <person name="Lokyitsang Y."/>
            <person name="Lubonja R."/>
            <person name="Lui A."/>
            <person name="MacDonald P."/>
            <person name="Magnisalis V."/>
            <person name="Maru K."/>
            <person name="Matthews C."/>
            <person name="McCusker W."/>
            <person name="McDonough S."/>
            <person name="Mehta T."/>
            <person name="Meldrim J."/>
            <person name="Meneus L."/>
            <person name="Mihai O."/>
            <person name="Mihalev A."/>
            <person name="Mihova T."/>
            <person name="Mittelman R."/>
            <person name="Mlenga V."/>
            <person name="Montmayeur A."/>
            <person name="Mulrain L."/>
            <person name="Navidi A."/>
            <person name="Naylor J."/>
            <person name="Negash T."/>
            <person name="Nguyen T."/>
            <person name="Nguyen N."/>
            <person name="Nicol R."/>
            <person name="Norbu C."/>
            <person name="Norbu N."/>
            <person name="Novod N."/>
            <person name="O'Neill B."/>
            <person name="Osman S."/>
            <person name="Markiewicz E."/>
            <person name="Oyono O.L."/>
            <person name="Patti C."/>
            <person name="Phunkhang P."/>
            <person name="Pierre F."/>
            <person name="Priest M."/>
            <person name="Raghuraman S."/>
            <person name="Rege F."/>
            <person name="Reyes R."/>
            <person name="Rise C."/>
            <person name="Rogov P."/>
            <person name="Ross K."/>
            <person name="Ryan E."/>
            <person name="Settipalli S."/>
            <person name="Shea T."/>
            <person name="Sherpa N."/>
            <person name="Shi L."/>
            <person name="Shih D."/>
            <person name="Sparrow T."/>
            <person name="Spaulding J."/>
            <person name="Stalker J."/>
            <person name="Stange-Thomann N."/>
            <person name="Stavropoulos S."/>
            <person name="Stone C."/>
            <person name="Strader C."/>
            <person name="Tesfaye S."/>
            <person name="Thomson T."/>
            <person name="Thoulutsang Y."/>
            <person name="Thoulutsang D."/>
            <person name="Topham K."/>
            <person name="Topping I."/>
            <person name="Tsamla T."/>
            <person name="Vassiliev H."/>
            <person name="Vo A."/>
            <person name="Wangchuk T."/>
            <person name="Wangdi T."/>
            <person name="Weiand M."/>
            <person name="Wilkinson J."/>
            <person name="Wilson A."/>
            <person name="Yadav S."/>
            <person name="Young G."/>
            <person name="Yu Q."/>
            <person name="Zembek L."/>
            <person name="Zhong D."/>
            <person name="Zimmer A."/>
            <person name="Zwirko Z."/>
            <person name="Jaffe D.B."/>
            <person name="Alvarez P."/>
            <person name="Brockman W."/>
            <person name="Butler J."/>
            <person name="Chin C."/>
            <person name="Gnerre S."/>
            <person name="Grabherr M."/>
            <person name="Kleber M."/>
            <person name="Mauceli E."/>
            <person name="MacCallum I."/>
        </authorList>
    </citation>
    <scope>NUCLEOTIDE SEQUENCE [LARGE SCALE GENOMIC DNA]</scope>
    <source>
        <strain evidence="4">Tucson 15081-1352.22</strain>
    </source>
</reference>
<proteinExistence type="predicted"/>
<protein>
    <recommendedName>
        <fullName evidence="5">MARVEL domain-containing protein</fullName>
    </recommendedName>
</protein>
<dbReference type="EMBL" id="CH933809">
    <property type="protein sequence ID" value="KRG06673.1"/>
    <property type="molecule type" value="Genomic_DNA"/>
</dbReference>
<keyword evidence="4" id="KW-1185">Reference proteome</keyword>
<dbReference type="Pfam" id="PF15860">
    <property type="entry name" value="DUF4728"/>
    <property type="match status" value="1"/>
</dbReference>